<dbReference type="Proteomes" id="UP000322035">
    <property type="component" value="Chromosome"/>
</dbReference>
<dbReference type="EMBL" id="CP043435">
    <property type="protein sequence ID" value="QEL44476.1"/>
    <property type="molecule type" value="Genomic_DNA"/>
</dbReference>
<name>A0AAE6M9N8_CAMFE</name>
<sequence length="90" mass="10622">MATIEVDIDIYEHMDIDDVLCYLEENEILIDDRKKILKILNSTAVNAPENMIKDYCYKMSFEEAMSYVRWLSHYHGNKILIQEITDGKFA</sequence>
<protein>
    <submittedName>
        <fullName evidence="1">Uncharacterized protein</fullName>
    </submittedName>
</protein>
<reference evidence="1 2" key="1">
    <citation type="submission" date="2019-08" db="EMBL/GenBank/DDBJ databases">
        <title>Complete genomes of the Campylobacter fetus subsp. venerealis, Campylobacter lari subsp. concheus, Campylobacter sputorum bv. sputorum and Campylobacter volucris type strains.</title>
        <authorList>
            <person name="Miller W.G."/>
            <person name="Yee E."/>
        </authorList>
    </citation>
    <scope>NUCLEOTIDE SEQUENCE [LARGE SCALE GENOMIC DNA]</scope>
    <source>
        <strain evidence="1 2">NCTC 10354</strain>
    </source>
</reference>
<dbReference type="RefSeq" id="WP_035148323.1">
    <property type="nucleotide sequence ID" value="NZ_CP043435.1"/>
</dbReference>
<proteinExistence type="predicted"/>
<accession>A0AAE6M9N8</accession>
<evidence type="ECO:0000313" key="1">
    <source>
        <dbReference type="EMBL" id="QEL44476.1"/>
    </source>
</evidence>
<gene>
    <name evidence="1" type="ORF">CFVT_0496</name>
</gene>
<dbReference type="AlphaFoldDB" id="A0AAE6M9N8"/>
<organism evidence="1 2">
    <name type="scientific">Campylobacter fetus subsp. venerealis NCTC 10354</name>
    <dbReference type="NCBI Taxonomy" id="983328"/>
    <lineage>
        <taxon>Bacteria</taxon>
        <taxon>Pseudomonadati</taxon>
        <taxon>Campylobacterota</taxon>
        <taxon>Epsilonproteobacteria</taxon>
        <taxon>Campylobacterales</taxon>
        <taxon>Campylobacteraceae</taxon>
        <taxon>Campylobacter</taxon>
        <taxon>Campylobacter fetus subsp. venerealis bv. venerealis</taxon>
    </lineage>
</organism>
<evidence type="ECO:0000313" key="2">
    <source>
        <dbReference type="Proteomes" id="UP000322035"/>
    </source>
</evidence>